<dbReference type="EMBL" id="AP028216">
    <property type="protein sequence ID" value="BEI93135.1"/>
    <property type="molecule type" value="Genomic_DNA"/>
</dbReference>
<dbReference type="RefSeq" id="XP_060458400.1">
    <property type="nucleotide sequence ID" value="XM_060601958.1"/>
</dbReference>
<keyword evidence="4" id="KW-1185">Reference proteome</keyword>
<feature type="region of interest" description="Disordered" evidence="1">
    <location>
        <begin position="15"/>
        <end position="45"/>
    </location>
</feature>
<keyword evidence="2" id="KW-1133">Transmembrane helix</keyword>
<reference evidence="3" key="1">
    <citation type="journal article" date="2023" name="BMC Genomics">
        <title>Chromosome-level genome assemblies of Cutaneotrichosporon spp. (Trichosporonales, Basidiomycota) reveal imbalanced evolution between nucleotide sequences and chromosome synteny.</title>
        <authorList>
            <person name="Kobayashi Y."/>
            <person name="Kayamori A."/>
            <person name="Aoki K."/>
            <person name="Shiwa Y."/>
            <person name="Matsutani M."/>
            <person name="Fujita N."/>
            <person name="Sugita T."/>
            <person name="Iwasaki W."/>
            <person name="Tanaka N."/>
            <person name="Takashima M."/>
        </authorList>
    </citation>
    <scope>NUCLEOTIDE SEQUENCE</scope>
    <source>
        <strain evidence="3">HIS019</strain>
    </source>
</reference>
<dbReference type="KEGG" id="ccac:CcaHIS019_0507630"/>
<dbReference type="Proteomes" id="UP001233271">
    <property type="component" value="Chromosome 5"/>
</dbReference>
<organism evidence="3 4">
    <name type="scientific">Cutaneotrichosporon cavernicola</name>
    <dbReference type="NCBI Taxonomy" id="279322"/>
    <lineage>
        <taxon>Eukaryota</taxon>
        <taxon>Fungi</taxon>
        <taxon>Dikarya</taxon>
        <taxon>Basidiomycota</taxon>
        <taxon>Agaricomycotina</taxon>
        <taxon>Tremellomycetes</taxon>
        <taxon>Trichosporonales</taxon>
        <taxon>Trichosporonaceae</taxon>
        <taxon>Cutaneotrichosporon</taxon>
    </lineage>
</organism>
<feature type="region of interest" description="Disordered" evidence="1">
    <location>
        <begin position="275"/>
        <end position="315"/>
    </location>
</feature>
<feature type="region of interest" description="Disordered" evidence="1">
    <location>
        <begin position="176"/>
        <end position="235"/>
    </location>
</feature>
<accession>A0AA48QX91</accession>
<name>A0AA48QX91_9TREE</name>
<dbReference type="AlphaFoldDB" id="A0AA48QX91"/>
<sequence>MTHYFPATCIPIQTDTELQTRRTESSSMNPPSIPLKGESMAHDPARRAAQLEPPPLTVIMTVEAVPQPTAMMAEGTASQSSSMATGATVGLALGLTVLLALAVLAVVLLILRRRKTRGPHVDPYAVTEAMPMATLRPSSSIIKRPGRIGVLSSVNNRDATAGHGWLQLDTEDRASLDSVYGDSTDPPSYDENGSGVWGGPSAQSIGPRPASRASTPTPGADATAFRVHGSNRNSAGFRMVHGTRADITQDWHGHEHGHGQERQARQVPRALRLDPIDTNRTAPPGPVSESPSTPTAQSPCTPRATQHSHLSHVTSFRGGELQRYDTFGRRREETPSALFDVNDATVQTAIAGQRAGPAWAPTHL</sequence>
<protein>
    <recommendedName>
        <fullName evidence="5">Transmembrane protein</fullName>
    </recommendedName>
</protein>
<keyword evidence="2" id="KW-0812">Transmembrane</keyword>
<evidence type="ECO:0000313" key="4">
    <source>
        <dbReference type="Proteomes" id="UP001233271"/>
    </source>
</evidence>
<evidence type="ECO:0000256" key="2">
    <source>
        <dbReference type="SAM" id="Phobius"/>
    </source>
</evidence>
<feature type="transmembrane region" description="Helical" evidence="2">
    <location>
        <begin position="89"/>
        <end position="111"/>
    </location>
</feature>
<evidence type="ECO:0000313" key="3">
    <source>
        <dbReference type="EMBL" id="BEI93135.1"/>
    </source>
</evidence>
<evidence type="ECO:0008006" key="5">
    <source>
        <dbReference type="Google" id="ProtNLM"/>
    </source>
</evidence>
<proteinExistence type="predicted"/>
<feature type="compositionally biased region" description="Polar residues" evidence="1">
    <location>
        <begin position="289"/>
        <end position="314"/>
    </location>
</feature>
<dbReference type="GeneID" id="85497005"/>
<keyword evidence="2" id="KW-0472">Membrane</keyword>
<gene>
    <name evidence="3" type="ORF">CcaverHIS019_0507630</name>
</gene>
<evidence type="ECO:0000256" key="1">
    <source>
        <dbReference type="SAM" id="MobiDB-lite"/>
    </source>
</evidence>